<organism evidence="2 3">
    <name type="scientific">Sphingomonas olei</name>
    <dbReference type="NCBI Taxonomy" id="1886787"/>
    <lineage>
        <taxon>Bacteria</taxon>
        <taxon>Pseudomonadati</taxon>
        <taxon>Pseudomonadota</taxon>
        <taxon>Alphaproteobacteria</taxon>
        <taxon>Sphingomonadales</taxon>
        <taxon>Sphingomonadaceae</taxon>
        <taxon>Sphingomonas</taxon>
    </lineage>
</organism>
<protein>
    <recommendedName>
        <fullName evidence="4">DUF2946 domain-containing protein</fullName>
    </recommendedName>
</protein>
<keyword evidence="1" id="KW-0472">Membrane</keyword>
<evidence type="ECO:0000313" key="3">
    <source>
        <dbReference type="Proteomes" id="UP000308038"/>
    </source>
</evidence>
<evidence type="ECO:0000313" key="2">
    <source>
        <dbReference type="EMBL" id="THG39180.1"/>
    </source>
</evidence>
<proteinExistence type="predicted"/>
<dbReference type="InterPro" id="IPR021333">
    <property type="entry name" value="DUF2946"/>
</dbReference>
<keyword evidence="3" id="KW-1185">Reference proteome</keyword>
<feature type="transmembrane region" description="Helical" evidence="1">
    <location>
        <begin position="102"/>
        <end position="123"/>
    </location>
</feature>
<dbReference type="RefSeq" id="WP_052742408.1">
    <property type="nucleotide sequence ID" value="NZ_SSTI01000009.1"/>
</dbReference>
<keyword evidence="1" id="KW-1133">Transmembrane helix</keyword>
<gene>
    <name evidence="2" type="ORF">E5988_13140</name>
</gene>
<evidence type="ECO:0000256" key="1">
    <source>
        <dbReference type="SAM" id="Phobius"/>
    </source>
</evidence>
<dbReference type="EMBL" id="SSTI01000009">
    <property type="protein sequence ID" value="THG39180.1"/>
    <property type="molecule type" value="Genomic_DNA"/>
</dbReference>
<reference evidence="2 3" key="1">
    <citation type="submission" date="2019-04" db="EMBL/GenBank/DDBJ databases">
        <title>Microbes associate with the intestines of laboratory mice.</title>
        <authorList>
            <person name="Navarre W."/>
            <person name="Wong E."/>
            <person name="Huang K.C."/>
            <person name="Tropini C."/>
            <person name="Ng K."/>
            <person name="Yu B."/>
        </authorList>
    </citation>
    <scope>NUCLEOTIDE SEQUENCE [LARGE SCALE GENOMIC DNA]</scope>
    <source>
        <strain evidence="2 3">NM83_B4-11</strain>
    </source>
</reference>
<accession>A0ABY2QG42</accession>
<evidence type="ECO:0008006" key="4">
    <source>
        <dbReference type="Google" id="ProtNLM"/>
    </source>
</evidence>
<dbReference type="Pfam" id="PF11162">
    <property type="entry name" value="DUF2946"/>
    <property type="match status" value="1"/>
</dbReference>
<feature type="transmembrane region" description="Helical" evidence="1">
    <location>
        <begin position="24"/>
        <end position="47"/>
    </location>
</feature>
<dbReference type="Proteomes" id="UP000308038">
    <property type="component" value="Unassembled WGS sequence"/>
</dbReference>
<keyword evidence="1" id="KW-0812">Transmembrane</keyword>
<comment type="caution">
    <text evidence="2">The sequence shown here is derived from an EMBL/GenBank/DDBJ whole genome shotgun (WGS) entry which is preliminary data.</text>
</comment>
<name>A0ABY2QG42_9SPHN</name>
<sequence>MTPPHAGDIRDAVGAIRNLLAQRLVPVLICAAALLLKVLVPTGYMIVPDDGRITVAVCSGFGPQTMEIVIPGMDHATPGSDSSKDGGGGDMPCAFAGLSTQFLGAVDAVLLVAALAIVAGQALRPMVRRLPRAALYLRPPLRGPPLLI</sequence>